<comment type="caution">
    <text evidence="1">The sequence shown here is derived from an EMBL/GenBank/DDBJ whole genome shotgun (WGS) entry which is preliminary data.</text>
</comment>
<protein>
    <submittedName>
        <fullName evidence="1">Uncharacterized protein</fullName>
    </submittedName>
</protein>
<name>A0A3P3Q4V8_9FIRM</name>
<organism evidence="1 2">
    <name type="scientific">Lachnoanaerobaculum orale</name>
    <dbReference type="NCBI Taxonomy" id="979627"/>
    <lineage>
        <taxon>Bacteria</taxon>
        <taxon>Bacillati</taxon>
        <taxon>Bacillota</taxon>
        <taxon>Clostridia</taxon>
        <taxon>Lachnospirales</taxon>
        <taxon>Lachnospiraceae</taxon>
        <taxon>Lachnoanaerobaculum</taxon>
    </lineage>
</organism>
<accession>A0A3P3Q4V8</accession>
<keyword evidence="2" id="KW-1185">Reference proteome</keyword>
<dbReference type="AlphaFoldDB" id="A0A3P3Q4V8"/>
<reference evidence="1 2" key="1">
    <citation type="submission" date="2018-11" db="EMBL/GenBank/DDBJ databases">
        <title>Genome sequencing of Lachnoanaerobaculum orale DSM 24553T.</title>
        <authorList>
            <person name="Kook J.-K."/>
            <person name="Park S.-N."/>
            <person name="Lim Y.K."/>
        </authorList>
    </citation>
    <scope>NUCLEOTIDE SEQUENCE [LARGE SCALE GENOMIC DNA]</scope>
    <source>
        <strain evidence="1 2">DSM 24553</strain>
    </source>
</reference>
<proteinExistence type="predicted"/>
<sequence>MNEVPQNAKINYKVMTGLSNVSQIKSNNDIKQFAEKLIDNLGIDRSNIPVSIKAIPDNGYCRLGKRNTRNKIYFDEYVLNSNDARSINYRIKTAFHESFHLSDNGLEWDGLIRKHN</sequence>
<gene>
    <name evidence="1" type="ORF">EHW90_03310</name>
</gene>
<dbReference type="Proteomes" id="UP000276982">
    <property type="component" value="Unassembled WGS sequence"/>
</dbReference>
<dbReference type="RefSeq" id="WP_124951202.1">
    <property type="nucleotide sequence ID" value="NZ_RRCM01000001.1"/>
</dbReference>
<dbReference type="EMBL" id="RRCM01000001">
    <property type="protein sequence ID" value="RRJ16058.1"/>
    <property type="molecule type" value="Genomic_DNA"/>
</dbReference>
<evidence type="ECO:0000313" key="1">
    <source>
        <dbReference type="EMBL" id="RRJ16058.1"/>
    </source>
</evidence>
<evidence type="ECO:0000313" key="2">
    <source>
        <dbReference type="Proteomes" id="UP000276982"/>
    </source>
</evidence>